<dbReference type="PATRIC" id="fig|2064.6.peg.4038"/>
<gene>
    <name evidence="1" type="ORF">TR51_18820</name>
</gene>
<comment type="caution">
    <text evidence="1">The sequence shown here is derived from an EMBL/GenBank/DDBJ whole genome shotgun (WGS) entry which is preliminary data.</text>
</comment>
<dbReference type="Gene3D" id="3.40.50.300">
    <property type="entry name" value="P-loop containing nucleotide triphosphate hydrolases"/>
    <property type="match status" value="1"/>
</dbReference>
<dbReference type="EMBL" id="JXZB01000002">
    <property type="protein sequence ID" value="KIQ65797.1"/>
    <property type="molecule type" value="Genomic_DNA"/>
</dbReference>
<dbReference type="AlphaFoldDB" id="A0A0D0PZU9"/>
<dbReference type="OrthoDB" id="1896231at2"/>
<accession>A0A0D0PZU9</accession>
<dbReference type="RefSeq" id="WP_043912165.1">
    <property type="nucleotide sequence ID" value="NZ_JXZB01000002.1"/>
</dbReference>
<sequence length="201" mass="21480">MRTDLRSWDVLLIGGASGVGKSRAAAGLAAAHGAFTVEFDDVVAALQAATTPATHPALHQFAAYRDPEAELGPDRVLDLQIATAHALDEALLGVVRNRLSVDVPAIVEGDYLTPRAAARAAAEAAAHRRRLHTVFLHEGDPARIGANYAHREPELGPQPARAQVSARYSHWLADQARVHRLPVVDCHPYGTLPQRLAAALL</sequence>
<proteinExistence type="predicted"/>
<name>A0A0D0PZU9_KITGR</name>
<reference evidence="1 2" key="1">
    <citation type="submission" date="2015-02" db="EMBL/GenBank/DDBJ databases">
        <title>Draft genome sequence of Kitasatospora griseola MF730-N6, a bafilomycin, terpentecin and satosporin producer.</title>
        <authorList>
            <person name="Arens J.C."/>
            <person name="Haltli B."/>
            <person name="Kerr R.G."/>
        </authorList>
    </citation>
    <scope>NUCLEOTIDE SEQUENCE [LARGE SCALE GENOMIC DNA]</scope>
    <source>
        <strain evidence="1 2">MF730-N6</strain>
    </source>
</reference>
<keyword evidence="2" id="KW-1185">Reference proteome</keyword>
<evidence type="ECO:0000313" key="1">
    <source>
        <dbReference type="EMBL" id="KIQ65797.1"/>
    </source>
</evidence>
<dbReference type="Pfam" id="PF13671">
    <property type="entry name" value="AAA_33"/>
    <property type="match status" value="1"/>
</dbReference>
<organism evidence="1 2">
    <name type="scientific">Kitasatospora griseola</name>
    <name type="common">Streptomyces griseolosporeus</name>
    <dbReference type="NCBI Taxonomy" id="2064"/>
    <lineage>
        <taxon>Bacteria</taxon>
        <taxon>Bacillati</taxon>
        <taxon>Actinomycetota</taxon>
        <taxon>Actinomycetes</taxon>
        <taxon>Kitasatosporales</taxon>
        <taxon>Streptomycetaceae</taxon>
        <taxon>Kitasatospora</taxon>
    </lineage>
</organism>
<evidence type="ECO:0000313" key="2">
    <source>
        <dbReference type="Proteomes" id="UP000032066"/>
    </source>
</evidence>
<dbReference type="SUPFAM" id="SSF52540">
    <property type="entry name" value="P-loop containing nucleoside triphosphate hydrolases"/>
    <property type="match status" value="1"/>
</dbReference>
<protein>
    <submittedName>
        <fullName evidence="1">Uncharacterized protein</fullName>
    </submittedName>
</protein>
<dbReference type="Proteomes" id="UP000032066">
    <property type="component" value="Unassembled WGS sequence"/>
</dbReference>
<dbReference type="STRING" id="2064.TR51_18820"/>
<dbReference type="InterPro" id="IPR027417">
    <property type="entry name" value="P-loop_NTPase"/>
</dbReference>